<comment type="caution">
    <text evidence="6">The sequence shown here is derived from an EMBL/GenBank/DDBJ whole genome shotgun (WGS) entry which is preliminary data.</text>
</comment>
<feature type="active site" description="Proton acceptor; specific for L-alanine" evidence="4">
    <location>
        <position position="262"/>
    </location>
</feature>
<feature type="binding site" evidence="4">
    <location>
        <position position="134"/>
    </location>
    <ligand>
        <name>substrate</name>
    </ligand>
</feature>
<reference evidence="6 7" key="1">
    <citation type="submission" date="2023-09" db="EMBL/GenBank/DDBJ databases">
        <title>Novel taxa isolated from Blanes Bay.</title>
        <authorList>
            <person name="Rey-Velasco X."/>
            <person name="Lucena T."/>
        </authorList>
    </citation>
    <scope>NUCLEOTIDE SEQUENCE [LARGE SCALE GENOMIC DNA]</scope>
    <source>
        <strain evidence="6 7">S356</strain>
    </source>
</reference>
<dbReference type="InterPro" id="IPR011079">
    <property type="entry name" value="Ala_racemase_C"/>
</dbReference>
<comment type="cofactor">
    <cofactor evidence="1 4">
        <name>pyridoxal 5'-phosphate</name>
        <dbReference type="ChEBI" id="CHEBI:597326"/>
    </cofactor>
</comment>
<evidence type="ECO:0000313" key="7">
    <source>
        <dbReference type="Proteomes" id="UP001257277"/>
    </source>
</evidence>
<dbReference type="EMBL" id="JAVTTO010000001">
    <property type="protein sequence ID" value="MDT7830876.1"/>
    <property type="molecule type" value="Genomic_DNA"/>
</dbReference>
<dbReference type="RefSeq" id="WP_349240780.1">
    <property type="nucleotide sequence ID" value="NZ_JAVTTO010000001.1"/>
</dbReference>
<sequence>MNNHVTVLEIDGNALEHNLNYFKNKLEPTTKVLAVVKAFGYGSDGIKVASFLEDKIDYFGVAYTHEGVELRESGIEKPILVLHPQIQNFDAIVKYHLEPSLYNFKILRAFLQFADQHPLMNYPVHLKFNTGLNRLGLWHNDIPLILSEIKASDHVRVQSIFSHLAASEDANERDFTIGQINDFAAIVKKIYQHLDYEPMIHALNTSGVVNYSQAQFDMVRIGIGLYGFGNDAQETAQLKNTHTLSSIISQIHMIEPGETVGYNRAFVSKSFAKTATIPIGHADGISRKLGNEKGYVTIHGQKVPIIGNVCMDMLMVDISKIDCKEGDPVIIFDSQKTINNFAEASETISYEILTAISQRVKRILKA</sequence>
<dbReference type="SUPFAM" id="SSF50621">
    <property type="entry name" value="Alanine racemase C-terminal domain-like"/>
    <property type="match status" value="1"/>
</dbReference>
<dbReference type="PANTHER" id="PTHR30511">
    <property type="entry name" value="ALANINE RACEMASE"/>
    <property type="match status" value="1"/>
</dbReference>
<evidence type="ECO:0000256" key="1">
    <source>
        <dbReference type="ARBA" id="ARBA00001933"/>
    </source>
</evidence>
<dbReference type="PANTHER" id="PTHR30511:SF0">
    <property type="entry name" value="ALANINE RACEMASE, CATABOLIC-RELATED"/>
    <property type="match status" value="1"/>
</dbReference>
<dbReference type="InterPro" id="IPR029066">
    <property type="entry name" value="PLP-binding_barrel"/>
</dbReference>
<dbReference type="GO" id="GO:0008784">
    <property type="term" value="F:alanine racemase activity"/>
    <property type="evidence" value="ECO:0007669"/>
    <property type="project" value="UniProtKB-EC"/>
</dbReference>
<dbReference type="InterPro" id="IPR000821">
    <property type="entry name" value="Ala_racemase"/>
</dbReference>
<comment type="pathway">
    <text evidence="4">Amino-acid biosynthesis; D-alanine biosynthesis; D-alanine from L-alanine: step 1/1.</text>
</comment>
<dbReference type="HAMAP" id="MF_01201">
    <property type="entry name" value="Ala_racemase"/>
    <property type="match status" value="1"/>
</dbReference>
<evidence type="ECO:0000256" key="4">
    <source>
        <dbReference type="HAMAP-Rule" id="MF_01201"/>
    </source>
</evidence>
<dbReference type="Proteomes" id="UP001257277">
    <property type="component" value="Unassembled WGS sequence"/>
</dbReference>
<proteinExistence type="inferred from homology"/>
<dbReference type="EC" id="5.1.1.1" evidence="4"/>
<comment type="catalytic activity">
    <reaction evidence="4">
        <text>L-alanine = D-alanine</text>
        <dbReference type="Rhea" id="RHEA:20249"/>
        <dbReference type="ChEBI" id="CHEBI:57416"/>
        <dbReference type="ChEBI" id="CHEBI:57972"/>
        <dbReference type="EC" id="5.1.1.1"/>
    </reaction>
</comment>
<name>A0ABU3LAW5_9FLAO</name>
<dbReference type="CDD" id="cd00430">
    <property type="entry name" value="PLPDE_III_AR"/>
    <property type="match status" value="1"/>
</dbReference>
<dbReference type="Pfam" id="PF00842">
    <property type="entry name" value="Ala_racemase_C"/>
    <property type="match status" value="1"/>
</dbReference>
<keyword evidence="2 4" id="KW-0663">Pyridoxal phosphate</keyword>
<dbReference type="SUPFAM" id="SSF51419">
    <property type="entry name" value="PLP-binding barrel"/>
    <property type="match status" value="1"/>
</dbReference>
<keyword evidence="7" id="KW-1185">Reference proteome</keyword>
<dbReference type="InterPro" id="IPR001608">
    <property type="entry name" value="Ala_racemase_N"/>
</dbReference>
<dbReference type="NCBIfam" id="TIGR00492">
    <property type="entry name" value="alr"/>
    <property type="match status" value="1"/>
</dbReference>
<evidence type="ECO:0000256" key="3">
    <source>
        <dbReference type="ARBA" id="ARBA00023235"/>
    </source>
</evidence>
<dbReference type="PRINTS" id="PR00992">
    <property type="entry name" value="ALARACEMASE"/>
</dbReference>
<dbReference type="Pfam" id="PF01168">
    <property type="entry name" value="Ala_racemase_N"/>
    <property type="match status" value="1"/>
</dbReference>
<feature type="modified residue" description="N6-(pyridoxal phosphate)lysine" evidence="4">
    <location>
        <position position="37"/>
    </location>
</feature>
<comment type="similarity">
    <text evidence="4">Belongs to the alanine racemase family.</text>
</comment>
<evidence type="ECO:0000256" key="2">
    <source>
        <dbReference type="ARBA" id="ARBA00022898"/>
    </source>
</evidence>
<feature type="active site" description="Proton acceptor; specific for D-alanine" evidence="4">
    <location>
        <position position="37"/>
    </location>
</feature>
<keyword evidence="3 4" id="KW-0413">Isomerase</keyword>
<dbReference type="Gene3D" id="3.20.20.10">
    <property type="entry name" value="Alanine racemase"/>
    <property type="match status" value="1"/>
</dbReference>
<evidence type="ECO:0000313" key="6">
    <source>
        <dbReference type="EMBL" id="MDT7830876.1"/>
    </source>
</evidence>
<organism evidence="6 7">
    <name type="scientific">Asprobacillus argus</name>
    <dbReference type="NCBI Taxonomy" id="3076534"/>
    <lineage>
        <taxon>Bacteria</taxon>
        <taxon>Pseudomonadati</taxon>
        <taxon>Bacteroidota</taxon>
        <taxon>Flavobacteriia</taxon>
        <taxon>Flavobacteriales</taxon>
        <taxon>Flavobacteriaceae</taxon>
        <taxon>Asprobacillus</taxon>
    </lineage>
</organism>
<dbReference type="SMART" id="SM01005">
    <property type="entry name" value="Ala_racemase_C"/>
    <property type="match status" value="1"/>
</dbReference>
<protein>
    <recommendedName>
        <fullName evidence="4">Alanine racemase</fullName>
        <ecNumber evidence="4">5.1.1.1</ecNumber>
    </recommendedName>
</protein>
<dbReference type="Gene3D" id="2.40.37.10">
    <property type="entry name" value="Lyase, Ornithine Decarboxylase, Chain A, domain 1"/>
    <property type="match status" value="1"/>
</dbReference>
<comment type="function">
    <text evidence="4">Catalyzes the interconversion of L-alanine and D-alanine. May also act on other amino acids.</text>
</comment>
<dbReference type="InterPro" id="IPR009006">
    <property type="entry name" value="Ala_racemase/Decarboxylase_C"/>
</dbReference>
<feature type="domain" description="Alanine racemase C-terminal" evidence="5">
    <location>
        <begin position="241"/>
        <end position="365"/>
    </location>
</feature>
<feature type="binding site" evidence="4">
    <location>
        <position position="311"/>
    </location>
    <ligand>
        <name>substrate</name>
    </ligand>
</feature>
<evidence type="ECO:0000259" key="5">
    <source>
        <dbReference type="SMART" id="SM01005"/>
    </source>
</evidence>
<gene>
    <name evidence="6" type="primary">alr</name>
    <name evidence="6" type="ORF">RQM59_00705</name>
</gene>
<accession>A0ABU3LAW5</accession>